<reference evidence="1 2" key="1">
    <citation type="submission" date="2009-04" db="EMBL/GenBank/DDBJ databases">
        <authorList>
            <person name="Qin X."/>
            <person name="Bachman B."/>
            <person name="Battles P."/>
            <person name="Bell A."/>
            <person name="Bess C."/>
            <person name="Bickham C."/>
            <person name="Chaboub L."/>
            <person name="Chen D."/>
            <person name="Coyle M."/>
            <person name="Deiros D.R."/>
            <person name="Dinh H."/>
            <person name="Forbes L."/>
            <person name="Fowler G."/>
            <person name="Francisco L."/>
            <person name="Fu Q."/>
            <person name="Gubbala S."/>
            <person name="Hale W."/>
            <person name="Han Y."/>
            <person name="Hemphill L."/>
            <person name="Highlander S.K."/>
            <person name="Hirani K."/>
            <person name="Hogues M."/>
            <person name="Jackson L."/>
            <person name="Jakkamsetti A."/>
            <person name="Javaid M."/>
            <person name="Jiang H."/>
            <person name="Korchina V."/>
            <person name="Kovar C."/>
            <person name="Lara F."/>
            <person name="Lee S."/>
            <person name="Mata R."/>
            <person name="Mathew T."/>
            <person name="Moen C."/>
            <person name="Morales K."/>
            <person name="Munidasa M."/>
            <person name="Nazareth L."/>
            <person name="Ngo R."/>
            <person name="Nguyen L."/>
            <person name="Okwuonu G."/>
            <person name="Ongeri F."/>
            <person name="Patil S."/>
            <person name="Petrosino J."/>
            <person name="Pham C."/>
            <person name="Pham P."/>
            <person name="Pu L.-L."/>
            <person name="Puazo M."/>
            <person name="Raj R."/>
            <person name="Reid J."/>
            <person name="Rouhana J."/>
            <person name="Saada N."/>
            <person name="Shang Y."/>
            <person name="Simmons D."/>
            <person name="Thornton R."/>
            <person name="Warren J."/>
            <person name="Weissenberger G."/>
            <person name="Zhang J."/>
            <person name="Zhang L."/>
            <person name="Zhou C."/>
            <person name="Zhu D."/>
            <person name="Muzny D."/>
            <person name="Worley K."/>
            <person name="Gibbs R."/>
        </authorList>
    </citation>
    <scope>NUCLEOTIDE SEQUENCE [LARGE SCALE GENOMIC DNA]</scope>
    <source>
        <strain evidence="1 2">ATCC 43531</strain>
    </source>
</reference>
<comment type="caution">
    <text evidence="1">The sequence shown here is derived from an EMBL/GenBank/DDBJ whole genome shotgun (WGS) entry which is preliminary data.</text>
</comment>
<gene>
    <name evidence="1" type="ORF">HMPREF0908_1736</name>
</gene>
<dbReference type="AlphaFoldDB" id="C4V5E2"/>
<dbReference type="EMBL" id="ACLA01000024">
    <property type="protein sequence ID" value="EEQ47947.1"/>
    <property type="molecule type" value="Genomic_DNA"/>
</dbReference>
<dbReference type="HOGENOM" id="CLU_070778_0_0_9"/>
<dbReference type="Proteomes" id="UP000005309">
    <property type="component" value="Unassembled WGS sequence"/>
</dbReference>
<keyword evidence="2" id="KW-1185">Reference proteome</keyword>
<accession>C4V5E2</accession>
<dbReference type="CDD" id="cd24012">
    <property type="entry name" value="ASKHA_NBD_KDGal-kinase"/>
    <property type="match status" value="1"/>
</dbReference>
<dbReference type="Gene3D" id="3.30.420.310">
    <property type="entry name" value="2-keto-3-deoxy-galactonokinase, C-terminal domain"/>
    <property type="match status" value="1"/>
</dbReference>
<dbReference type="RefSeq" id="WP_006690470.1">
    <property type="nucleotide sequence ID" value="NZ_GG694006.1"/>
</dbReference>
<proteinExistence type="predicted"/>
<dbReference type="eggNOG" id="COG3734">
    <property type="taxonomic scope" value="Bacteria"/>
</dbReference>
<organism evidence="1 2">
    <name type="scientific">Selenomonas flueggei ATCC 43531</name>
    <dbReference type="NCBI Taxonomy" id="638302"/>
    <lineage>
        <taxon>Bacteria</taxon>
        <taxon>Bacillati</taxon>
        <taxon>Bacillota</taxon>
        <taxon>Negativicutes</taxon>
        <taxon>Selenomonadales</taxon>
        <taxon>Selenomonadaceae</taxon>
        <taxon>Selenomonas</taxon>
    </lineage>
</organism>
<dbReference type="SUPFAM" id="SSF53067">
    <property type="entry name" value="Actin-like ATPase domain"/>
    <property type="match status" value="1"/>
</dbReference>
<dbReference type="Gene3D" id="3.30.420.300">
    <property type="entry name" value="2-keto-3-deoxy-galactonokinase, substrate binding domain"/>
    <property type="match status" value="1"/>
</dbReference>
<evidence type="ECO:0000313" key="1">
    <source>
        <dbReference type="EMBL" id="EEQ47947.1"/>
    </source>
</evidence>
<dbReference type="InterPro" id="IPR042258">
    <property type="entry name" value="DGOK_N"/>
</dbReference>
<dbReference type="InterPro" id="IPR043129">
    <property type="entry name" value="ATPase_NBD"/>
</dbReference>
<dbReference type="GO" id="GO:0034194">
    <property type="term" value="P:D-galactonate catabolic process"/>
    <property type="evidence" value="ECO:0007669"/>
    <property type="project" value="InterPro"/>
</dbReference>
<dbReference type="Pfam" id="PF05035">
    <property type="entry name" value="DGOK"/>
    <property type="match status" value="1"/>
</dbReference>
<dbReference type="OrthoDB" id="256574at2"/>
<evidence type="ECO:0008006" key="3">
    <source>
        <dbReference type="Google" id="ProtNLM"/>
    </source>
</evidence>
<dbReference type="InterPro" id="IPR007729">
    <property type="entry name" value="DGOK"/>
</dbReference>
<dbReference type="InterPro" id="IPR042257">
    <property type="entry name" value="DGOK_C"/>
</dbReference>
<evidence type="ECO:0000313" key="2">
    <source>
        <dbReference type="Proteomes" id="UP000005309"/>
    </source>
</evidence>
<dbReference type="GO" id="GO:0008671">
    <property type="term" value="F:2-dehydro-3-deoxygalactonokinase activity"/>
    <property type="evidence" value="ECO:0007669"/>
    <property type="project" value="InterPro"/>
</dbReference>
<name>C4V5E2_9FIRM</name>
<dbReference type="STRING" id="638302.HMPREF0908_1736"/>
<sequence>MLIATIDAGTSNTRVYLWQDTTILAEAQMPIGVRHTAIDRHNKKLTAAVRDTLREAARKAGVTVDEIACILGAGMLTSNVGLKEIPHLAAPISLDALSHAIVPCHLPEICPQVIHLIPGIKNMNDMSFTDETIGHMDIMRGEETEAAAILQCFPSVEHMVLILPGSHNKYIAVSNGDTICGCLTTLAGELLHAMTFDTILASSTAQSYAEHYDAEAFQRGVVCRRQSGFGHAAFMARILDLFHEATPNVVQNYLLGILLADDLIALRKSHLFPNLSEAVFIIAGNPLMQAAYKTLLASENYSTRSLDQDTMCALSGRGAIALARRASLFREEYA</sequence>
<protein>
    <recommendedName>
        <fullName evidence="3">2-dehydro-3-deoxygalactonokinase</fullName>
    </recommendedName>
</protein>